<reference evidence="1 2" key="1">
    <citation type="submission" date="2023-10" db="EMBL/GenBank/DDBJ databases">
        <title>Rubellicoccus peritrichatus gen. nov., sp. nov., isolated from an algae of coral reef tank.</title>
        <authorList>
            <person name="Luo J."/>
        </authorList>
    </citation>
    <scope>NUCLEOTIDE SEQUENCE [LARGE SCALE GENOMIC DNA]</scope>
    <source>
        <strain evidence="1 2">CR14</strain>
    </source>
</reference>
<proteinExistence type="predicted"/>
<sequence length="159" mass="17497">MKSLLTIIILMTFYPISNGAPEPMTGADLHRIIETVADESEGDANVIQFIVKDIPLICIYDETHNRMRIISPVIQFDDVTEAQKDAMLESNFHGALDARYATSNGTVYAAFIHPLSSLNDQEVISAIYQVMSLQQTFGTEYSSGLLTFGGDDASVSEEI</sequence>
<organism evidence="1 2">
    <name type="scientific">Rubellicoccus peritrichatus</name>
    <dbReference type="NCBI Taxonomy" id="3080537"/>
    <lineage>
        <taxon>Bacteria</taxon>
        <taxon>Pseudomonadati</taxon>
        <taxon>Verrucomicrobiota</taxon>
        <taxon>Opitutia</taxon>
        <taxon>Puniceicoccales</taxon>
        <taxon>Cerasicoccaceae</taxon>
        <taxon>Rubellicoccus</taxon>
    </lineage>
</organism>
<dbReference type="SUPFAM" id="SSF69635">
    <property type="entry name" value="Type III secretory system chaperone-like"/>
    <property type="match status" value="1"/>
</dbReference>
<accession>A0AAQ3LD28</accession>
<gene>
    <name evidence="1" type="ORF">RZN69_09155</name>
</gene>
<dbReference type="KEGG" id="puo:RZN69_09155"/>
<evidence type="ECO:0000313" key="1">
    <source>
        <dbReference type="EMBL" id="WOO43256.1"/>
    </source>
</evidence>
<evidence type="ECO:0000313" key="2">
    <source>
        <dbReference type="Proteomes" id="UP001304300"/>
    </source>
</evidence>
<protein>
    <recommendedName>
        <fullName evidence="3">Sensory transduction regulator</fullName>
    </recommendedName>
</protein>
<evidence type="ECO:0008006" key="3">
    <source>
        <dbReference type="Google" id="ProtNLM"/>
    </source>
</evidence>
<dbReference type="Gene3D" id="3.30.1460.10">
    <property type="match status" value="1"/>
</dbReference>
<dbReference type="Proteomes" id="UP001304300">
    <property type="component" value="Chromosome"/>
</dbReference>
<dbReference type="RefSeq" id="WP_317835800.1">
    <property type="nucleotide sequence ID" value="NZ_CP136920.1"/>
</dbReference>
<dbReference type="AlphaFoldDB" id="A0AAQ3LD28"/>
<keyword evidence="2" id="KW-1185">Reference proteome</keyword>
<dbReference type="EMBL" id="CP136920">
    <property type="protein sequence ID" value="WOO43256.1"/>
    <property type="molecule type" value="Genomic_DNA"/>
</dbReference>
<name>A0AAQ3LD28_9BACT</name>